<dbReference type="EMBL" id="RKQZ01000001">
    <property type="protein sequence ID" value="RPF23220.1"/>
    <property type="molecule type" value="Genomic_DNA"/>
</dbReference>
<keyword evidence="11" id="KW-1185">Reference proteome</keyword>
<dbReference type="PROSITE" id="PS00138">
    <property type="entry name" value="SUBTILASE_SER"/>
    <property type="match status" value="1"/>
</dbReference>
<dbReference type="OrthoDB" id="9813435at2"/>
<organism evidence="10 11">
    <name type="scientific">Myceligenerans xiligouense</name>
    <dbReference type="NCBI Taxonomy" id="253184"/>
    <lineage>
        <taxon>Bacteria</taxon>
        <taxon>Bacillati</taxon>
        <taxon>Actinomycetota</taxon>
        <taxon>Actinomycetes</taxon>
        <taxon>Micrococcales</taxon>
        <taxon>Promicromonosporaceae</taxon>
        <taxon>Myceligenerans</taxon>
    </lineage>
</organism>
<evidence type="ECO:0000256" key="8">
    <source>
        <dbReference type="SAM" id="SignalP"/>
    </source>
</evidence>
<dbReference type="InterPro" id="IPR015500">
    <property type="entry name" value="Peptidase_S8_subtilisin-rel"/>
</dbReference>
<comment type="similarity">
    <text evidence="1 6 7">Belongs to the peptidase S8 family.</text>
</comment>
<dbReference type="GO" id="GO:0005975">
    <property type="term" value="P:carbohydrate metabolic process"/>
    <property type="evidence" value="ECO:0007669"/>
    <property type="project" value="UniProtKB-ARBA"/>
</dbReference>
<evidence type="ECO:0000256" key="3">
    <source>
        <dbReference type="ARBA" id="ARBA00022801"/>
    </source>
</evidence>
<dbReference type="InterPro" id="IPR013783">
    <property type="entry name" value="Ig-like_fold"/>
</dbReference>
<dbReference type="InterPro" id="IPR036852">
    <property type="entry name" value="Peptidase_S8/S53_dom_sf"/>
</dbReference>
<accession>A0A3N4YX22</accession>
<evidence type="ECO:0000256" key="7">
    <source>
        <dbReference type="RuleBase" id="RU003355"/>
    </source>
</evidence>
<gene>
    <name evidence="10" type="ORF">EDD34_3905</name>
</gene>
<keyword evidence="3 6" id="KW-0378">Hydrolase</keyword>
<dbReference type="InterPro" id="IPR050131">
    <property type="entry name" value="Peptidase_S8_subtilisin-like"/>
</dbReference>
<evidence type="ECO:0000256" key="4">
    <source>
        <dbReference type="ARBA" id="ARBA00022825"/>
    </source>
</evidence>
<dbReference type="Gene3D" id="3.40.50.200">
    <property type="entry name" value="Peptidase S8/S53 domain"/>
    <property type="match status" value="1"/>
</dbReference>
<keyword evidence="4 6" id="KW-0720">Serine protease</keyword>
<proteinExistence type="inferred from homology"/>
<sequence>MRTRSVTVAAVAAALLATGGLLPSAAAESGGTSDDTVAATIVPGSAETVTVPLLTGDRVTVTTAPDGSRTAAVLRAEGRDDVPFLRRSHGEHLYVIPADVAGLVGETLDERLFDVAALADGGFGGRPTLPVIVQQTGQPGDVSTLASRTDWKSAGITPERTLESVRAVSDDVDAAAGAKLVEALRAQAGESATRAAQEAPAIERVWLDAPVRALDADSAPQIGAPQAWEAGFTGDGVTVAVLDTGIDATHPDLDEVVVAQEDFSGTGSAVDGHGHGSHVASIVAGSGDASDGVNSGMAPDAGIMVGKVLDDYGSGEESSVIDGMEWAASQGADIINMSLGAPVYTDGTDPMSLAVDQLTAEHDALFVIAAGNDGMDKSIGTPGAASSALTVGAVDDDDLITGFSSRGPRIDGAIKPDIVAPGEGIVAARAAGTQLGSPVGEHYVAASGTSMASPHVAGAAAAVLQARPDLTAPELKAVLMGSADPTGASVFEEGAGRVFVPTAIEQPVIAHPASVSLGNFEYPHDGTASATITYRNTGDDDLVLDVDLAVTGPDSEDAEGASVSDERVTVPADGTAEVSVTVDRVPGVIGRYSGAVTATGPDGVTVRTPVGWEKEPELFDLTLEFIGRDGKPFADGMADLAAMNVDDAEQFLAFDLIDFVEDTTHTLRVPEGRYSVAASMLNGTFTELTDAFAPEVTVSADTTVTLDAREALPVSIATPRAATVRDLGMEEQRTDADGRSLSTGIVIGGADAFVTPTQPVTIGEFDHVTSAHLRRPASAAGKARPYTYDLVFQQSPVTTGTFTAHREDLAAVRTTYAEPARDVVISAGRGAVPEGRGSAFVVATPVDPGTRTEYVSARNVNWFHATFYDSPDGAELLGGYDSPLTAYEPGSTVAATIGGAPRTPQALTGHMGDLLGIFPNGWSDSAGNAFVGWGADDEHLTVWQDGEVVVDDAPGWAELTMPPGGADYRVAYRGSAASERWYTAQRVTGEWTFRAEPVGEDELVMRELLDVRYDVARIGPRGTAPRRTKVGVEVTGTEGDSTVRLWWSANDGTDWTEATVRNGVAVVNAPKGTSAVSLRAEVTDAAGNSLRETVERAYTVKWPR</sequence>
<reference evidence="10 11" key="1">
    <citation type="submission" date="2018-11" db="EMBL/GenBank/DDBJ databases">
        <title>Sequencing the genomes of 1000 actinobacteria strains.</title>
        <authorList>
            <person name="Klenk H.-P."/>
        </authorList>
    </citation>
    <scope>NUCLEOTIDE SEQUENCE [LARGE SCALE GENOMIC DNA]</scope>
    <source>
        <strain evidence="10 11">DSM 15700</strain>
    </source>
</reference>
<dbReference type="Pfam" id="PF00082">
    <property type="entry name" value="Peptidase_S8"/>
    <property type="match status" value="1"/>
</dbReference>
<feature type="active site" description="Charge relay system" evidence="5 6">
    <location>
        <position position="450"/>
    </location>
</feature>
<dbReference type="SUPFAM" id="SSF52743">
    <property type="entry name" value="Subtilisin-like"/>
    <property type="match status" value="1"/>
</dbReference>
<dbReference type="InterPro" id="IPR023827">
    <property type="entry name" value="Peptidase_S8_Asp-AS"/>
</dbReference>
<dbReference type="InterPro" id="IPR023828">
    <property type="entry name" value="Peptidase_S8_Ser-AS"/>
</dbReference>
<dbReference type="PANTHER" id="PTHR43806:SF11">
    <property type="entry name" value="CEREVISIN-RELATED"/>
    <property type="match status" value="1"/>
</dbReference>
<dbReference type="CDD" id="cd07487">
    <property type="entry name" value="Peptidases_S8_1"/>
    <property type="match status" value="1"/>
</dbReference>
<dbReference type="Gene3D" id="2.60.40.10">
    <property type="entry name" value="Immunoglobulins"/>
    <property type="match status" value="1"/>
</dbReference>
<keyword evidence="8" id="KW-0732">Signal</keyword>
<evidence type="ECO:0000256" key="1">
    <source>
        <dbReference type="ARBA" id="ARBA00011073"/>
    </source>
</evidence>
<dbReference type="RefSeq" id="WP_123816024.1">
    <property type="nucleotide sequence ID" value="NZ_RKQZ01000001.1"/>
</dbReference>
<evidence type="ECO:0000313" key="11">
    <source>
        <dbReference type="Proteomes" id="UP000280501"/>
    </source>
</evidence>
<dbReference type="Proteomes" id="UP000280501">
    <property type="component" value="Unassembled WGS sequence"/>
</dbReference>
<dbReference type="GO" id="GO:0006508">
    <property type="term" value="P:proteolysis"/>
    <property type="evidence" value="ECO:0007669"/>
    <property type="project" value="UniProtKB-KW"/>
</dbReference>
<dbReference type="PROSITE" id="PS00136">
    <property type="entry name" value="SUBTILASE_ASP"/>
    <property type="match status" value="1"/>
</dbReference>
<feature type="chain" id="PRO_5018149832" evidence="8">
    <location>
        <begin position="27"/>
        <end position="1104"/>
    </location>
</feature>
<comment type="caution">
    <text evidence="10">The sequence shown here is derived from an EMBL/GenBank/DDBJ whole genome shotgun (WGS) entry which is preliminary data.</text>
</comment>
<evidence type="ECO:0000313" key="10">
    <source>
        <dbReference type="EMBL" id="RPF23220.1"/>
    </source>
</evidence>
<feature type="signal peptide" evidence="8">
    <location>
        <begin position="1"/>
        <end position="26"/>
    </location>
</feature>
<dbReference type="PANTHER" id="PTHR43806">
    <property type="entry name" value="PEPTIDASE S8"/>
    <property type="match status" value="1"/>
</dbReference>
<dbReference type="InterPro" id="IPR000209">
    <property type="entry name" value="Peptidase_S8/S53_dom"/>
</dbReference>
<evidence type="ECO:0000259" key="9">
    <source>
        <dbReference type="Pfam" id="PF00082"/>
    </source>
</evidence>
<feature type="active site" description="Charge relay system" evidence="5 6">
    <location>
        <position position="275"/>
    </location>
</feature>
<feature type="active site" description="Charge relay system" evidence="5 6">
    <location>
        <position position="243"/>
    </location>
</feature>
<protein>
    <submittedName>
        <fullName evidence="10">Subtilase family protein</fullName>
    </submittedName>
</protein>
<dbReference type="PROSITE" id="PS51892">
    <property type="entry name" value="SUBTILASE"/>
    <property type="match status" value="1"/>
</dbReference>
<evidence type="ECO:0000256" key="2">
    <source>
        <dbReference type="ARBA" id="ARBA00022670"/>
    </source>
</evidence>
<dbReference type="InterPro" id="IPR022398">
    <property type="entry name" value="Peptidase_S8_His-AS"/>
</dbReference>
<dbReference type="AlphaFoldDB" id="A0A3N4YX22"/>
<name>A0A3N4YX22_9MICO</name>
<dbReference type="PRINTS" id="PR00723">
    <property type="entry name" value="SUBTILISIN"/>
</dbReference>
<dbReference type="PROSITE" id="PS00137">
    <property type="entry name" value="SUBTILASE_HIS"/>
    <property type="match status" value="1"/>
</dbReference>
<dbReference type="GO" id="GO:0004252">
    <property type="term" value="F:serine-type endopeptidase activity"/>
    <property type="evidence" value="ECO:0007669"/>
    <property type="project" value="UniProtKB-UniRule"/>
</dbReference>
<feature type="domain" description="Peptidase S8/S53" evidence="9">
    <location>
        <begin position="234"/>
        <end position="495"/>
    </location>
</feature>
<keyword evidence="2 6" id="KW-0645">Protease</keyword>
<evidence type="ECO:0000256" key="6">
    <source>
        <dbReference type="PROSITE-ProRule" id="PRU01240"/>
    </source>
</evidence>
<evidence type="ECO:0000256" key="5">
    <source>
        <dbReference type="PIRSR" id="PIRSR615500-1"/>
    </source>
</evidence>